<dbReference type="InterPro" id="IPR004447">
    <property type="entry name" value="Peptidase_S41A"/>
</dbReference>
<dbReference type="InterPro" id="IPR001478">
    <property type="entry name" value="PDZ"/>
</dbReference>
<dbReference type="PANTHER" id="PTHR32060:SF22">
    <property type="entry name" value="CARBOXYL-TERMINAL-PROCESSING PEPTIDASE 3, CHLOROPLASTIC"/>
    <property type="match status" value="1"/>
</dbReference>
<keyword evidence="2" id="KW-0645">Protease</keyword>
<dbReference type="GO" id="GO:0004252">
    <property type="term" value="F:serine-type endopeptidase activity"/>
    <property type="evidence" value="ECO:0007669"/>
    <property type="project" value="UniProtKB-EC"/>
</dbReference>
<name>A0ABT8R989_9BACT</name>
<accession>A0ABT8R989</accession>
<keyword evidence="7" id="KW-1185">Reference proteome</keyword>
<dbReference type="SUPFAM" id="SSF52096">
    <property type="entry name" value="ClpP/crotonase"/>
    <property type="match status" value="1"/>
</dbReference>
<dbReference type="RefSeq" id="WP_302039076.1">
    <property type="nucleotide sequence ID" value="NZ_JAUKPO010000011.1"/>
</dbReference>
<dbReference type="SUPFAM" id="SSF50156">
    <property type="entry name" value="PDZ domain-like"/>
    <property type="match status" value="1"/>
</dbReference>
<dbReference type="SMART" id="SM00245">
    <property type="entry name" value="TSPc"/>
    <property type="match status" value="1"/>
</dbReference>
<dbReference type="InterPro" id="IPR020992">
    <property type="entry name" value="Tail_Prtase_C"/>
</dbReference>
<dbReference type="InterPro" id="IPR005151">
    <property type="entry name" value="Tail-specific_protease"/>
</dbReference>
<gene>
    <name evidence="6" type="ORF">Q0590_18495</name>
</gene>
<dbReference type="InterPro" id="IPR029045">
    <property type="entry name" value="ClpP/crotonase-like_dom_sf"/>
</dbReference>
<evidence type="ECO:0000259" key="5">
    <source>
        <dbReference type="PROSITE" id="PS50106"/>
    </source>
</evidence>
<comment type="similarity">
    <text evidence="1">Belongs to the peptidase S41A family.</text>
</comment>
<evidence type="ECO:0000256" key="3">
    <source>
        <dbReference type="ARBA" id="ARBA00022801"/>
    </source>
</evidence>
<sequence length="709" mass="80008">MNLVFIQRVTSAILLILWCSISQAFSQSLQLHQQQAIVLHRMLEKKHYSPRTVDDKLSGEIFTQFIKLIDEDGFYFTDPQIKALSVHKFSIDEELQGKSWKFLPQVIQLYQQRLQEVDKLIAGQLQKPLSFSANQTITFSQGDSLHFAANDQELSQKWNKWLKYQILRQLVLEQDKNNSYLNFTETYFQAKEPAVRQKLLAVEKRKIKRILEHPAGYENYLASLFCDAIAACYDPHTTFFSKTEWENFQSQLSTESLSFGLDLEESEGGDIVISRLVPGGPAWKSNELHKDDIVTAVKWAGKPEVDLAGADIDEAEDILQSSNSGRLEITVKKTNGLTKTVGLIKEKIREEENIVKSYILKGDRKIGYITLPGFYTEWENGSGQGCANDVAKEIVKLKAANIEGLILDIRYNGGGSLAEGLNLAGIFIEEGPLCVLQERGQKPVVMKDINRGTVYDGPLVVMINGQSASASEILASTLQDYNRALIVGSPTFGKSTGQIILPLDTLMHSSTGRLSTVKEEHGFAKVTIEKIYRVTGKSAQIKGVTPDVHIPDVYQALAYRESSLPFVLSGDSIQKKIYYTPLKPLPIKELAGRSVARVSTHPSFTHIQKFIEREKLKTRQISRTIPLQPQAFVQTMQEKYDWWQSLEKALIQSTTLFSVENTHYDKQVLSVDAYSQEVNSLSQKNIQEDIYIEETYRIVSDLISMSTTK</sequence>
<dbReference type="Gene3D" id="2.30.42.10">
    <property type="match status" value="1"/>
</dbReference>
<dbReference type="Gene3D" id="3.90.226.10">
    <property type="entry name" value="2-enoyl-CoA Hydratase, Chain A, domain 1"/>
    <property type="match status" value="1"/>
</dbReference>
<comment type="caution">
    <text evidence="6">The sequence shown here is derived from an EMBL/GenBank/DDBJ whole genome shotgun (WGS) entry which is preliminary data.</text>
</comment>
<organism evidence="6 7">
    <name type="scientific">Rhodocytophaga aerolata</name>
    <dbReference type="NCBI Taxonomy" id="455078"/>
    <lineage>
        <taxon>Bacteria</taxon>
        <taxon>Pseudomonadati</taxon>
        <taxon>Bacteroidota</taxon>
        <taxon>Cytophagia</taxon>
        <taxon>Cytophagales</taxon>
        <taxon>Rhodocytophagaceae</taxon>
        <taxon>Rhodocytophaga</taxon>
    </lineage>
</organism>
<evidence type="ECO:0000256" key="4">
    <source>
        <dbReference type="ARBA" id="ARBA00022825"/>
    </source>
</evidence>
<dbReference type="InterPro" id="IPR040573">
    <property type="entry name" value="TSP_N"/>
</dbReference>
<evidence type="ECO:0000313" key="6">
    <source>
        <dbReference type="EMBL" id="MDO1448271.1"/>
    </source>
</evidence>
<dbReference type="CDD" id="cd07560">
    <property type="entry name" value="Peptidase_S41_CPP"/>
    <property type="match status" value="1"/>
</dbReference>
<dbReference type="InterPro" id="IPR036034">
    <property type="entry name" value="PDZ_sf"/>
</dbReference>
<dbReference type="EMBL" id="JAUKPO010000011">
    <property type="protein sequence ID" value="MDO1448271.1"/>
    <property type="molecule type" value="Genomic_DNA"/>
</dbReference>
<keyword evidence="3 6" id="KW-0378">Hydrolase</keyword>
<dbReference type="Pfam" id="PF11818">
    <property type="entry name" value="DUF3340"/>
    <property type="match status" value="1"/>
</dbReference>
<dbReference type="SMART" id="SM00228">
    <property type="entry name" value="PDZ"/>
    <property type="match status" value="1"/>
</dbReference>
<evidence type="ECO:0000256" key="1">
    <source>
        <dbReference type="ARBA" id="ARBA00009179"/>
    </source>
</evidence>
<keyword evidence="4" id="KW-0720">Serine protease</keyword>
<dbReference type="Pfam" id="PF03572">
    <property type="entry name" value="Peptidase_S41"/>
    <property type="match status" value="1"/>
</dbReference>
<evidence type="ECO:0000313" key="7">
    <source>
        <dbReference type="Proteomes" id="UP001168528"/>
    </source>
</evidence>
<reference evidence="6" key="1">
    <citation type="submission" date="2023-07" db="EMBL/GenBank/DDBJ databases">
        <title>The genome sequence of Rhodocytophaga aerolata KACC 12507.</title>
        <authorList>
            <person name="Zhang X."/>
        </authorList>
    </citation>
    <scope>NUCLEOTIDE SEQUENCE</scope>
    <source>
        <strain evidence="6">KACC 12507</strain>
    </source>
</reference>
<feature type="domain" description="PDZ" evidence="5">
    <location>
        <begin position="247"/>
        <end position="322"/>
    </location>
</feature>
<protein>
    <submittedName>
        <fullName evidence="6">Carboxy terminal-processing peptidase</fullName>
        <ecNumber evidence="6">3.4.21.102</ecNumber>
    </submittedName>
</protein>
<dbReference type="Pfam" id="PF17804">
    <property type="entry name" value="TSP_NTD"/>
    <property type="match status" value="1"/>
</dbReference>
<evidence type="ECO:0000256" key="2">
    <source>
        <dbReference type="ARBA" id="ARBA00022670"/>
    </source>
</evidence>
<dbReference type="EC" id="3.4.21.102" evidence="6"/>
<dbReference type="PANTHER" id="PTHR32060">
    <property type="entry name" value="TAIL-SPECIFIC PROTEASE"/>
    <property type="match status" value="1"/>
</dbReference>
<dbReference type="PROSITE" id="PS50106">
    <property type="entry name" value="PDZ"/>
    <property type="match status" value="1"/>
</dbReference>
<dbReference type="Proteomes" id="UP001168528">
    <property type="component" value="Unassembled WGS sequence"/>
</dbReference>
<proteinExistence type="inferred from homology"/>
<dbReference type="CDD" id="cd00136">
    <property type="entry name" value="PDZ_canonical"/>
    <property type="match status" value="1"/>
</dbReference>